<dbReference type="EMBL" id="CP006254">
    <property type="protein sequence ID" value="AGT31221.2"/>
    <property type="molecule type" value="Genomic_DNA"/>
</dbReference>
<keyword evidence="2" id="KW-0808">Transferase</keyword>
<dbReference type="GO" id="GO:0016757">
    <property type="term" value="F:glycosyltransferase activity"/>
    <property type="evidence" value="ECO:0007669"/>
    <property type="project" value="UniProtKB-KW"/>
</dbReference>
<reference evidence="6 7" key="1">
    <citation type="journal article" date="2014" name="Genome Announc.">
        <title>Complete Genome Sequence of the Thermophilic Polychlorinated Biphenyl Degrader Geobacillus sp. Strain JF8 (NBRC 109937).</title>
        <authorList>
            <person name="Shintani M."/>
            <person name="Ohtsubo Y."/>
            <person name="Fukuda K."/>
            <person name="Hosoyama A."/>
            <person name="Ohji S."/>
            <person name="Yamazoe A."/>
            <person name="Fujita N."/>
            <person name="Nagata Y."/>
            <person name="Tsuda M."/>
            <person name="Hatta T."/>
            <person name="Kimbara K."/>
        </authorList>
    </citation>
    <scope>NUCLEOTIDE SEQUENCE [LARGE SCALE GENOMIC DNA]</scope>
    <source>
        <strain evidence="6 7">JF8</strain>
    </source>
</reference>
<dbReference type="AlphaFoldDB" id="S6A0L7"/>
<accession>S6A0L7</accession>
<organism evidence="6 7">
    <name type="scientific">Geobacillus genomosp. 3</name>
    <dbReference type="NCBI Taxonomy" id="1921421"/>
    <lineage>
        <taxon>Bacteria</taxon>
        <taxon>Bacillati</taxon>
        <taxon>Bacillota</taxon>
        <taxon>Bacilli</taxon>
        <taxon>Bacillales</taxon>
        <taxon>Anoxybacillaceae</taxon>
        <taxon>Geobacillus</taxon>
    </lineage>
</organism>
<gene>
    <name evidence="6" type="ORF">M493_04595</name>
</gene>
<dbReference type="Pfam" id="PF00535">
    <property type="entry name" value="Glycos_transf_2"/>
    <property type="match status" value="1"/>
</dbReference>
<dbReference type="SUPFAM" id="SSF53448">
    <property type="entry name" value="Nucleotide-diphospho-sugar transferases"/>
    <property type="match status" value="2"/>
</dbReference>
<dbReference type="InterPro" id="IPR027791">
    <property type="entry name" value="Galactosyl_T_C"/>
</dbReference>
<dbReference type="HOGENOM" id="CLU_529724_0_0_9"/>
<name>S6A0L7_GEOG3</name>
<dbReference type="Pfam" id="PF01501">
    <property type="entry name" value="Glyco_transf_8"/>
    <property type="match status" value="1"/>
</dbReference>
<evidence type="ECO:0000256" key="1">
    <source>
        <dbReference type="ARBA" id="ARBA00022676"/>
    </source>
</evidence>
<dbReference type="STRING" id="1921421.M493_04595"/>
<keyword evidence="1" id="KW-0328">Glycosyltransferase</keyword>
<dbReference type="Proteomes" id="UP000015500">
    <property type="component" value="Chromosome"/>
</dbReference>
<feature type="domain" description="Galactosyltransferase C-terminal" evidence="5">
    <location>
        <begin position="135"/>
        <end position="188"/>
    </location>
</feature>
<evidence type="ECO:0008006" key="8">
    <source>
        <dbReference type="Google" id="ProtNLM"/>
    </source>
</evidence>
<dbReference type="PANTHER" id="PTHR13778:SF47">
    <property type="entry name" value="LIPOPOLYSACCHARIDE 1,3-GALACTOSYLTRANSFERASE"/>
    <property type="match status" value="1"/>
</dbReference>
<keyword evidence="3" id="KW-0479">Metal-binding</keyword>
<dbReference type="PANTHER" id="PTHR13778">
    <property type="entry name" value="GLYCOSYLTRANSFERASE 8 DOMAIN-CONTAINING PROTEIN"/>
    <property type="match status" value="1"/>
</dbReference>
<dbReference type="KEGG" id="gjf:M493_04595"/>
<sequence length="514" mass="60081">MQLFERVSILIPYKPDNGIRDVNFNWIKTFYETMVPEAEICVGVSTDEPFNRARAINLAAKQATRDIFVIVDGDIFCDPEVMKEVIRHLQDAPWVIPFRKIVRISEENSKHLVSAPPMWPVEVADFDIIHTSPFTYVGGFNVIPREHFLAVGGFDERFSGWGGEDDAFSSAVNTLCGHYKRLEHTIYHLWHPVVGYENNPNGERNLLLREQYYEVVGNKEKMKQVLSGAESMFQPVQEENRKKSGTQVERNEAIHIVTVSNDRYAEPLAVMVYSLLKNKTSDIPIHIHVINSNISEKHQARLAKLAKKYEATIQFHRIDSTVYSEFVTFAYLTEETYYRISIPDLFDETVEKVLYLDCDIVVKKDITELWHTDISGHLLGAVEDHWIKQSRNADLLMPEEAKYFNAGVLLINLKMWREHHVKEKVIEFIRTHRDRIRYCDQDALNAVLHGQWLPLDPKWNFQTYHLYDPIPKLKPAIIHYTGENKPWNANHPLKKYYWKYNKRFCKLTMERPDC</sequence>
<evidence type="ECO:0000313" key="7">
    <source>
        <dbReference type="Proteomes" id="UP000015500"/>
    </source>
</evidence>
<evidence type="ECO:0000259" key="4">
    <source>
        <dbReference type="Pfam" id="PF00535"/>
    </source>
</evidence>
<evidence type="ECO:0000259" key="5">
    <source>
        <dbReference type="Pfam" id="PF02709"/>
    </source>
</evidence>
<dbReference type="Pfam" id="PF02709">
    <property type="entry name" value="Glyco_transf_7C"/>
    <property type="match status" value="1"/>
</dbReference>
<dbReference type="PRINTS" id="PR02050">
    <property type="entry name" value="B14GALTRFASE"/>
</dbReference>
<dbReference type="GO" id="GO:0005975">
    <property type="term" value="P:carbohydrate metabolic process"/>
    <property type="evidence" value="ECO:0007669"/>
    <property type="project" value="InterPro"/>
</dbReference>
<proteinExistence type="predicted"/>
<dbReference type="Gene3D" id="3.90.550.10">
    <property type="entry name" value="Spore Coat Polysaccharide Biosynthesis Protein SpsA, Chain A"/>
    <property type="match status" value="2"/>
</dbReference>
<feature type="domain" description="Glycosyltransferase 2-like" evidence="4">
    <location>
        <begin position="47"/>
        <end position="107"/>
    </location>
</feature>
<dbReference type="InterPro" id="IPR003859">
    <property type="entry name" value="Galactosyl_T"/>
</dbReference>
<keyword evidence="7" id="KW-1185">Reference proteome</keyword>
<dbReference type="InterPro" id="IPR002495">
    <property type="entry name" value="Glyco_trans_8"/>
</dbReference>
<dbReference type="InterPro" id="IPR001173">
    <property type="entry name" value="Glyco_trans_2-like"/>
</dbReference>
<dbReference type="InterPro" id="IPR050748">
    <property type="entry name" value="Glycosyltrans_8_dom-fam"/>
</dbReference>
<dbReference type="InterPro" id="IPR029044">
    <property type="entry name" value="Nucleotide-diphossugar_trans"/>
</dbReference>
<evidence type="ECO:0000256" key="2">
    <source>
        <dbReference type="ARBA" id="ARBA00022679"/>
    </source>
</evidence>
<dbReference type="GO" id="GO:0046872">
    <property type="term" value="F:metal ion binding"/>
    <property type="evidence" value="ECO:0007669"/>
    <property type="project" value="UniProtKB-KW"/>
</dbReference>
<dbReference type="CDD" id="cd04194">
    <property type="entry name" value="GT8_A4GalT_like"/>
    <property type="match status" value="1"/>
</dbReference>
<evidence type="ECO:0000313" key="6">
    <source>
        <dbReference type="EMBL" id="AGT31221.2"/>
    </source>
</evidence>
<evidence type="ECO:0000256" key="3">
    <source>
        <dbReference type="ARBA" id="ARBA00022723"/>
    </source>
</evidence>
<protein>
    <recommendedName>
        <fullName evidence="8">Glycosyltransferase</fullName>
    </recommendedName>
</protein>